<keyword evidence="1" id="KW-0863">Zinc-finger</keyword>
<dbReference type="PANTHER" id="PTHR35391:SF5">
    <property type="entry name" value="DUF6590 DOMAIN-CONTAINING PROTEIN"/>
    <property type="match status" value="1"/>
</dbReference>
<dbReference type="GO" id="GO:0008270">
    <property type="term" value="F:zinc ion binding"/>
    <property type="evidence" value="ECO:0007669"/>
    <property type="project" value="UniProtKB-KW"/>
</dbReference>
<dbReference type="Gene3D" id="3.30.160.60">
    <property type="entry name" value="Classic Zinc Finger"/>
    <property type="match status" value="2"/>
</dbReference>
<dbReference type="EMBL" id="VXIT01000010">
    <property type="protein sequence ID" value="KAA6409922.1"/>
    <property type="molecule type" value="Genomic_DNA"/>
</dbReference>
<protein>
    <recommendedName>
        <fullName evidence="3">C2H2-type domain-containing protein</fullName>
    </recommendedName>
</protein>
<feature type="compositionally biased region" description="Acidic residues" evidence="2">
    <location>
        <begin position="773"/>
        <end position="785"/>
    </location>
</feature>
<accession>A0A5M8PLY5</accession>
<dbReference type="AlphaFoldDB" id="A0A5M8PLY5"/>
<keyword evidence="1" id="KW-0862">Zinc</keyword>
<sequence>MDRESGQRPAGANPRHNNARYDHQKLLRADRDPFPQSGHSQRNMWPTTQSPIDPSLDMCYATNAHLPPRSDLLHSGSVRQVRAAQARIPVPSDPSYRTMPNQLSGSSDANPLVRFYNDPGPWTSQRIEPPAPAPMGSHNSSWDEHLSQPNGALHQYREPARSEVESSVTGRQPSDSGYGRSYATMSVLSADQGDQNQDCRSVTSQIGIMQMYPEHTPREYMAGESQTSQTPAFGTQDDVPESQSSAHQPLRCAWEGCHTISKNQSEYRKHSLRHEKPYRCEVPDCTRMEGFSTKNDLERHRKSKHKLVPTTGTDRSFRCAAPSCPKKEKIWPRLDNFRQHCKRMHTEEDVEVLVAQSELEPGCPSGSNAGETDDVGRESRPPDEDSNRTEPESMCYTNLQALQMLPGLPSQQDGTFSEPPAIESANIRASNDPMGAGVRIKCSISAAHCGPEIRNSPSSWPTNKAPGSGLTSFPECSSGLESSLQVSLPPSLGHDEGAMPSTSNSTWQSQPTHNTQGNAAPKSGGAAFATKADQLSIAIGSGVEPYVNRASQEDVQKVINDTVRSFLESARKSSAADTVSPTTCGPKAKLVSCDECSKTVHRHCDLRKHKKRHSRPYGCTYTTCTKAFGSKNDWKRHENSQHYQLEAWRCHEHDSSSLIKQCAKIFYRREPFQNHLKERHGIKDEDVIKAQSKRGRIGKNCQSGFWCGFCKSIVALKTKGLDAWDERFNHIDDLHFKKGERIGQWYPLDKDIPKSLLRSENVLDSGTRALLSPDEDEGSSDEDNERDPANDRDDNSTSATSLSSPPLRQAGRGKHAVDNEAAANDGRCLKRQRLSRVIFCCQCNAGPYNKDTHPSCTLGCQHQLCTDCPVE</sequence>
<feature type="compositionally biased region" description="Low complexity" evidence="2">
    <location>
        <begin position="796"/>
        <end position="807"/>
    </location>
</feature>
<evidence type="ECO:0000313" key="5">
    <source>
        <dbReference type="Proteomes" id="UP000324767"/>
    </source>
</evidence>
<feature type="compositionally biased region" description="Polar residues" evidence="2">
    <location>
        <begin position="37"/>
        <end position="52"/>
    </location>
</feature>
<feature type="region of interest" description="Disordered" evidence="2">
    <location>
        <begin position="358"/>
        <end position="391"/>
    </location>
</feature>
<dbReference type="InterPro" id="IPR013087">
    <property type="entry name" value="Znf_C2H2_type"/>
</dbReference>
<feature type="compositionally biased region" description="Basic and acidic residues" evidence="2">
    <location>
        <begin position="374"/>
        <end position="391"/>
    </location>
</feature>
<feature type="domain" description="C2H2-type" evidence="3">
    <location>
        <begin position="591"/>
        <end position="618"/>
    </location>
</feature>
<feature type="region of interest" description="Disordered" evidence="2">
    <location>
        <begin position="452"/>
        <end position="525"/>
    </location>
</feature>
<feature type="domain" description="C2H2-type" evidence="3">
    <location>
        <begin position="617"/>
        <end position="647"/>
    </location>
</feature>
<feature type="compositionally biased region" description="Polar residues" evidence="2">
    <location>
        <begin position="165"/>
        <end position="175"/>
    </location>
</feature>
<dbReference type="Proteomes" id="UP000324767">
    <property type="component" value="Unassembled WGS sequence"/>
</dbReference>
<dbReference type="PROSITE" id="PS00028">
    <property type="entry name" value="ZINC_FINGER_C2H2_1"/>
    <property type="match status" value="2"/>
</dbReference>
<evidence type="ECO:0000256" key="1">
    <source>
        <dbReference type="PROSITE-ProRule" id="PRU00042"/>
    </source>
</evidence>
<proteinExistence type="predicted"/>
<reference evidence="4 5" key="1">
    <citation type="submission" date="2019-09" db="EMBL/GenBank/DDBJ databases">
        <title>The hologenome of the rock-dwelling lichen Lasallia pustulata.</title>
        <authorList>
            <person name="Greshake Tzovaras B."/>
            <person name="Segers F."/>
            <person name="Bicker A."/>
            <person name="Dal Grande F."/>
            <person name="Otte J."/>
            <person name="Hankeln T."/>
            <person name="Schmitt I."/>
            <person name="Ebersberger I."/>
        </authorList>
    </citation>
    <scope>NUCLEOTIDE SEQUENCE [LARGE SCALE GENOMIC DNA]</scope>
    <source>
        <strain evidence="4">A1-1</strain>
    </source>
</reference>
<keyword evidence="1" id="KW-0479">Metal-binding</keyword>
<evidence type="ECO:0000259" key="3">
    <source>
        <dbReference type="PROSITE" id="PS50157"/>
    </source>
</evidence>
<feature type="region of interest" description="Disordered" evidence="2">
    <location>
        <begin position="1"/>
        <end position="54"/>
    </location>
</feature>
<feature type="compositionally biased region" description="Basic and acidic residues" evidence="2">
    <location>
        <begin position="155"/>
        <end position="164"/>
    </location>
</feature>
<dbReference type="SMART" id="SM00355">
    <property type="entry name" value="ZnF_C2H2"/>
    <property type="match status" value="6"/>
</dbReference>
<dbReference type="PROSITE" id="PS50157">
    <property type="entry name" value="ZINC_FINGER_C2H2_2"/>
    <property type="match status" value="2"/>
</dbReference>
<feature type="compositionally biased region" description="Basic and acidic residues" evidence="2">
    <location>
        <begin position="19"/>
        <end position="33"/>
    </location>
</feature>
<name>A0A5M8PLY5_9LECA</name>
<feature type="compositionally biased region" description="Polar residues" evidence="2">
    <location>
        <begin position="500"/>
        <end position="518"/>
    </location>
</feature>
<feature type="region of interest" description="Disordered" evidence="2">
    <location>
        <begin position="120"/>
        <end position="179"/>
    </location>
</feature>
<feature type="compositionally biased region" description="Basic and acidic residues" evidence="2">
    <location>
        <begin position="786"/>
        <end position="795"/>
    </location>
</feature>
<dbReference type="OrthoDB" id="6077919at2759"/>
<organism evidence="4 5">
    <name type="scientific">Lasallia pustulata</name>
    <dbReference type="NCBI Taxonomy" id="136370"/>
    <lineage>
        <taxon>Eukaryota</taxon>
        <taxon>Fungi</taxon>
        <taxon>Dikarya</taxon>
        <taxon>Ascomycota</taxon>
        <taxon>Pezizomycotina</taxon>
        <taxon>Lecanoromycetes</taxon>
        <taxon>OSLEUM clade</taxon>
        <taxon>Umbilicariomycetidae</taxon>
        <taxon>Umbilicariales</taxon>
        <taxon>Umbilicariaceae</taxon>
        <taxon>Lasallia</taxon>
    </lineage>
</organism>
<evidence type="ECO:0000256" key="2">
    <source>
        <dbReference type="SAM" id="MobiDB-lite"/>
    </source>
</evidence>
<gene>
    <name evidence="4" type="ORF">FRX48_06535</name>
</gene>
<dbReference type="PANTHER" id="PTHR35391">
    <property type="entry name" value="C2H2-TYPE DOMAIN-CONTAINING PROTEIN-RELATED"/>
    <property type="match status" value="1"/>
</dbReference>
<evidence type="ECO:0000313" key="4">
    <source>
        <dbReference type="EMBL" id="KAA6409922.1"/>
    </source>
</evidence>
<feature type="region of interest" description="Disordered" evidence="2">
    <location>
        <begin position="767"/>
        <end position="819"/>
    </location>
</feature>
<feature type="compositionally biased region" description="Polar residues" evidence="2">
    <location>
        <begin position="469"/>
        <end position="488"/>
    </location>
</feature>
<comment type="caution">
    <text evidence="4">The sequence shown here is derived from an EMBL/GenBank/DDBJ whole genome shotgun (WGS) entry which is preliminary data.</text>
</comment>